<feature type="compositionally biased region" description="Polar residues" evidence="1">
    <location>
        <begin position="229"/>
        <end position="246"/>
    </location>
</feature>
<reference evidence="2" key="1">
    <citation type="submission" date="2021-06" db="EMBL/GenBank/DDBJ databases">
        <title>Comparative genomics, transcriptomics and evolutionary studies reveal genomic signatures of adaptation to plant cell wall in hemibiotrophic fungi.</title>
        <authorList>
            <consortium name="DOE Joint Genome Institute"/>
            <person name="Baroncelli R."/>
            <person name="Diaz J.F."/>
            <person name="Benocci T."/>
            <person name="Peng M."/>
            <person name="Battaglia E."/>
            <person name="Haridas S."/>
            <person name="Andreopoulos W."/>
            <person name="Labutti K."/>
            <person name="Pangilinan J."/>
            <person name="Floch G.L."/>
            <person name="Makela M.R."/>
            <person name="Henrissat B."/>
            <person name="Grigoriev I.V."/>
            <person name="Crouch J.A."/>
            <person name="De Vries R.P."/>
            <person name="Sukno S.A."/>
            <person name="Thon M.R."/>
        </authorList>
    </citation>
    <scope>NUCLEOTIDE SEQUENCE</scope>
    <source>
        <strain evidence="2">MAFF235873</strain>
    </source>
</reference>
<dbReference type="Proteomes" id="UP001232148">
    <property type="component" value="Unassembled WGS sequence"/>
</dbReference>
<accession>A0AAD9M1N3</accession>
<gene>
    <name evidence="2" type="ORF">LX32DRAFT_639753</name>
</gene>
<feature type="region of interest" description="Disordered" evidence="1">
    <location>
        <begin position="525"/>
        <end position="545"/>
    </location>
</feature>
<sequence>MPAAAALPLPLCISPPKKPQTNNHYHEMSIDSMEPQIIPYRLPPGMEIAIPPGGELPPQQPMGTYGRKPLPPLPPLQPGLHRQISAWSFISAMSGASKTTTRDSSRSRSRERATPSPSPSPLTSDDIEQLHNDINTILIQHTPTPSPRRRSVNRSCSPHRRRPEPEVRRFAARRLSTPVTTSCTLHRSSAKIKQITGLDLEYSDLKRAPARPPRSPVGPDVGISAMPATPNNSGSVHSAEKPTSASEPARTLSMIEDCDDESDAESVEWDFSPSARRRIPSWIPASPVPPRVEMLDFDQASPRRRDSEIGPLRSPGMHHFETLPARRNNHMEVSYVGAKDLYHATATSIANSTQKKIAMARAAGSSSDATADSGLPPKAKMSFAAKVLQSGRKRPPMGINTMPESLPSLDASASSSTGKQSLGSGRPGGRYAHSMDDDRLRNKYSDALSRVFGRSGEHRRAASADGASAVDAQPPPLPTLSEAGSAESTLAVSDSPSNKAGSRLSVQILAAQFKKTANSMVLTKNERRRENLRQSIRMIPEGSSV</sequence>
<proteinExistence type="predicted"/>
<feature type="region of interest" description="Disordered" evidence="1">
    <location>
        <begin position="207"/>
        <end position="249"/>
    </location>
</feature>
<comment type="caution">
    <text evidence="2">The sequence shown here is derived from an EMBL/GenBank/DDBJ whole genome shotgun (WGS) entry which is preliminary data.</text>
</comment>
<keyword evidence="3" id="KW-1185">Reference proteome</keyword>
<feature type="compositionally biased region" description="Low complexity" evidence="1">
    <location>
        <begin position="405"/>
        <end position="416"/>
    </location>
</feature>
<evidence type="ECO:0000313" key="2">
    <source>
        <dbReference type="EMBL" id="KAK2028692.1"/>
    </source>
</evidence>
<organism evidence="2 3">
    <name type="scientific">Colletotrichum zoysiae</name>
    <dbReference type="NCBI Taxonomy" id="1216348"/>
    <lineage>
        <taxon>Eukaryota</taxon>
        <taxon>Fungi</taxon>
        <taxon>Dikarya</taxon>
        <taxon>Ascomycota</taxon>
        <taxon>Pezizomycotina</taxon>
        <taxon>Sordariomycetes</taxon>
        <taxon>Hypocreomycetidae</taxon>
        <taxon>Glomerellales</taxon>
        <taxon>Glomerellaceae</taxon>
        <taxon>Colletotrichum</taxon>
        <taxon>Colletotrichum graminicola species complex</taxon>
    </lineage>
</organism>
<feature type="region of interest" description="Disordered" evidence="1">
    <location>
        <begin position="390"/>
        <end position="438"/>
    </location>
</feature>
<evidence type="ECO:0000256" key="1">
    <source>
        <dbReference type="SAM" id="MobiDB-lite"/>
    </source>
</evidence>
<evidence type="ECO:0000313" key="3">
    <source>
        <dbReference type="Proteomes" id="UP001232148"/>
    </source>
</evidence>
<feature type="compositionally biased region" description="Low complexity" evidence="1">
    <location>
        <begin position="463"/>
        <end position="472"/>
    </location>
</feature>
<feature type="compositionally biased region" description="Basic residues" evidence="1">
    <location>
        <begin position="147"/>
        <end position="162"/>
    </location>
</feature>
<feature type="compositionally biased region" description="Polar residues" evidence="1">
    <location>
        <begin position="486"/>
        <end position="500"/>
    </location>
</feature>
<dbReference type="AlphaFoldDB" id="A0AAD9M1N3"/>
<name>A0AAD9M1N3_9PEZI</name>
<protein>
    <submittedName>
        <fullName evidence="2">Uncharacterized protein</fullName>
    </submittedName>
</protein>
<feature type="region of interest" description="Disordered" evidence="1">
    <location>
        <begin position="51"/>
        <end position="78"/>
    </location>
</feature>
<feature type="region of interest" description="Disordered" evidence="1">
    <location>
        <begin position="454"/>
        <end position="501"/>
    </location>
</feature>
<feature type="region of interest" description="Disordered" evidence="1">
    <location>
        <begin position="94"/>
        <end position="126"/>
    </location>
</feature>
<feature type="compositionally biased region" description="Basic and acidic residues" evidence="1">
    <location>
        <begin position="100"/>
        <end position="113"/>
    </location>
</feature>
<dbReference type="EMBL" id="MU842874">
    <property type="protein sequence ID" value="KAK2028692.1"/>
    <property type="molecule type" value="Genomic_DNA"/>
</dbReference>
<feature type="region of interest" description="Disordered" evidence="1">
    <location>
        <begin position="139"/>
        <end position="166"/>
    </location>
</feature>